<organism evidence="1 2">
    <name type="scientific">Thermomonospora echinospora</name>
    <dbReference type="NCBI Taxonomy" id="1992"/>
    <lineage>
        <taxon>Bacteria</taxon>
        <taxon>Bacillati</taxon>
        <taxon>Actinomycetota</taxon>
        <taxon>Actinomycetes</taxon>
        <taxon>Streptosporangiales</taxon>
        <taxon>Thermomonosporaceae</taxon>
        <taxon>Thermomonospora</taxon>
    </lineage>
</organism>
<protein>
    <submittedName>
        <fullName evidence="1">Uncharacterized protein</fullName>
    </submittedName>
</protein>
<sequence>MNLLSRMNAFPTLSFRTAAPGEPVTPCQGIRDISAARR</sequence>
<accession>A0A1H6BJ39</accession>
<evidence type="ECO:0000313" key="1">
    <source>
        <dbReference type="EMBL" id="SEG60768.1"/>
    </source>
</evidence>
<dbReference type="AlphaFoldDB" id="A0A1H6BJ39"/>
<proteinExistence type="predicted"/>
<gene>
    <name evidence="1" type="ORF">SAMN04489712_107155</name>
</gene>
<dbReference type="Proteomes" id="UP000236723">
    <property type="component" value="Unassembled WGS sequence"/>
</dbReference>
<name>A0A1H6BJ39_9ACTN</name>
<dbReference type="EMBL" id="FNVO01000007">
    <property type="protein sequence ID" value="SEG60768.1"/>
    <property type="molecule type" value="Genomic_DNA"/>
</dbReference>
<reference evidence="2" key="1">
    <citation type="submission" date="2016-10" db="EMBL/GenBank/DDBJ databases">
        <authorList>
            <person name="Varghese N."/>
            <person name="Submissions S."/>
        </authorList>
    </citation>
    <scope>NUCLEOTIDE SEQUENCE [LARGE SCALE GENOMIC DNA]</scope>
    <source>
        <strain evidence="2">DSM 43163</strain>
    </source>
</reference>
<evidence type="ECO:0000313" key="2">
    <source>
        <dbReference type="Proteomes" id="UP000236723"/>
    </source>
</evidence>
<keyword evidence="2" id="KW-1185">Reference proteome</keyword>